<evidence type="ECO:0000256" key="1">
    <source>
        <dbReference type="SAM" id="SignalP"/>
    </source>
</evidence>
<sequence>MSQKKHWSRVLLVAAILVFVLLPTHAWAKDGDVTAIEFEDPSDVHLYIEETTEQLKLLATVEGKATEEDVTKDAVWTSSNAQIVKVDKGLLTPLKNGTVTITAKYKGFTATLKATSEYLYKELKLSSSEPIEYELGSKDLKLEAFAVEEDDTENDVTDKAAWSTSNNKVLTVSNGNITLVGTGKATITATYKGLSKSIQVTVSSPYSKLELEPGNQAELLVGDETTVIQAIATLKNGTQENVTAEAVWSTSDAKVATVSEGEITPLAIGRTTITVNYLGVSTQLTVLVRTPYEVMVLSPANDWNVFLNEGPFQVTASVMNSPDQRRDVTQEATWSSTNELAVTVQNGTITPKAVGTATVKVVYKGLTKEIKVTVQPTIKGLESNTDTIELFKNEIINVPKIQAVTLDDKKLDFTKDVEWISSDETIASVENGKLTAKQTGEVQLTAKIRDFTHTIDVSIQEKVLLLLSSQETISIITGSEASLPNVLAVRENGVEEDVTNKIEWKLTGSRAVIVEDQIKGYLKGNVRLEGTYLNQSIRIPVAIEEEIVKIEIGPSEVVDVNLNRSQSIRVTGYYNNGKKVNLSSKVNWSVANPAIAELRSRSVRGVSEGTTKLTGSYQDIPLEVTVNVVARLKKLEASERRIQLSQGGTATVVINALYDTNATENVTNTVSWTTNRPNVAKVENGRIQAVGKGTATIRATMDKKSVTIRVTVK</sequence>
<feature type="domain" description="BIG2" evidence="2">
    <location>
        <begin position="119"/>
        <end position="201"/>
    </location>
</feature>
<dbReference type="SUPFAM" id="SSF49373">
    <property type="entry name" value="Invasin/intimin cell-adhesion fragments"/>
    <property type="match status" value="6"/>
</dbReference>
<proteinExistence type="predicted"/>
<feature type="signal peptide" evidence="1">
    <location>
        <begin position="1"/>
        <end position="28"/>
    </location>
</feature>
<dbReference type="SMART" id="SM00635">
    <property type="entry name" value="BID_2"/>
    <property type="match status" value="7"/>
</dbReference>
<keyword evidence="4" id="KW-1185">Reference proteome</keyword>
<evidence type="ECO:0000259" key="2">
    <source>
        <dbReference type="SMART" id="SM00635"/>
    </source>
</evidence>
<evidence type="ECO:0000313" key="3">
    <source>
        <dbReference type="EMBL" id="MDQ0164285.1"/>
    </source>
</evidence>
<feature type="domain" description="BIG2" evidence="2">
    <location>
        <begin position="546"/>
        <end position="627"/>
    </location>
</feature>
<dbReference type="InterPro" id="IPR003343">
    <property type="entry name" value="Big_2"/>
</dbReference>
<name>A0ABT9VTS0_9BACI</name>
<keyword evidence="1" id="KW-0732">Signal</keyword>
<feature type="domain" description="BIG2" evidence="2">
    <location>
        <begin position="205"/>
        <end position="287"/>
    </location>
</feature>
<feature type="domain" description="BIG2" evidence="2">
    <location>
        <begin position="291"/>
        <end position="373"/>
    </location>
</feature>
<reference evidence="3 4" key="1">
    <citation type="submission" date="2023-07" db="EMBL/GenBank/DDBJ databases">
        <title>Genomic Encyclopedia of Type Strains, Phase IV (KMG-IV): sequencing the most valuable type-strain genomes for metagenomic binning, comparative biology and taxonomic classification.</title>
        <authorList>
            <person name="Goeker M."/>
        </authorList>
    </citation>
    <scope>NUCLEOTIDE SEQUENCE [LARGE SCALE GENOMIC DNA]</scope>
    <source>
        <strain evidence="3 4">DSM 12751</strain>
    </source>
</reference>
<gene>
    <name evidence="3" type="ORF">J2S11_000184</name>
</gene>
<feature type="chain" id="PRO_5047099996" description="BIG2 domain-containing protein" evidence="1">
    <location>
        <begin position="29"/>
        <end position="713"/>
    </location>
</feature>
<dbReference type="InterPro" id="IPR008964">
    <property type="entry name" value="Invasin/intimin_cell_adhesion"/>
</dbReference>
<protein>
    <recommendedName>
        <fullName evidence="2">BIG2 domain-containing protein</fullName>
    </recommendedName>
</protein>
<feature type="domain" description="BIG2" evidence="2">
    <location>
        <begin position="631"/>
        <end position="711"/>
    </location>
</feature>
<feature type="domain" description="BIG2" evidence="2">
    <location>
        <begin position="377"/>
        <end position="458"/>
    </location>
</feature>
<organism evidence="3 4">
    <name type="scientific">Caldalkalibacillus horti</name>
    <dbReference type="NCBI Taxonomy" id="77523"/>
    <lineage>
        <taxon>Bacteria</taxon>
        <taxon>Bacillati</taxon>
        <taxon>Bacillota</taxon>
        <taxon>Bacilli</taxon>
        <taxon>Bacillales</taxon>
        <taxon>Bacillaceae</taxon>
        <taxon>Caldalkalibacillus</taxon>
    </lineage>
</organism>
<feature type="domain" description="BIG2" evidence="2">
    <location>
        <begin position="32"/>
        <end position="115"/>
    </location>
</feature>
<dbReference type="Proteomes" id="UP001235840">
    <property type="component" value="Unassembled WGS sequence"/>
</dbReference>
<evidence type="ECO:0000313" key="4">
    <source>
        <dbReference type="Proteomes" id="UP001235840"/>
    </source>
</evidence>
<comment type="caution">
    <text evidence="3">The sequence shown here is derived from an EMBL/GenBank/DDBJ whole genome shotgun (WGS) entry which is preliminary data.</text>
</comment>
<accession>A0ABT9VTS0</accession>
<dbReference type="RefSeq" id="WP_307389674.1">
    <property type="nucleotide sequence ID" value="NZ_BAAADK010000009.1"/>
</dbReference>
<dbReference type="EMBL" id="JAUSTY010000001">
    <property type="protein sequence ID" value="MDQ0164285.1"/>
    <property type="molecule type" value="Genomic_DNA"/>
</dbReference>
<dbReference type="Gene3D" id="2.60.40.1080">
    <property type="match status" value="7"/>
</dbReference>